<dbReference type="EMBL" id="VSSQ01046516">
    <property type="protein sequence ID" value="MPN00479.1"/>
    <property type="molecule type" value="Genomic_DNA"/>
</dbReference>
<reference evidence="1" key="1">
    <citation type="submission" date="2019-08" db="EMBL/GenBank/DDBJ databases">
        <authorList>
            <person name="Kucharzyk K."/>
            <person name="Murdoch R.W."/>
            <person name="Higgins S."/>
            <person name="Loffler F."/>
        </authorList>
    </citation>
    <scope>NUCLEOTIDE SEQUENCE</scope>
</reference>
<gene>
    <name evidence="1" type="ORF">SDC9_147674</name>
</gene>
<proteinExistence type="predicted"/>
<organism evidence="1">
    <name type="scientific">bioreactor metagenome</name>
    <dbReference type="NCBI Taxonomy" id="1076179"/>
    <lineage>
        <taxon>unclassified sequences</taxon>
        <taxon>metagenomes</taxon>
        <taxon>ecological metagenomes</taxon>
    </lineage>
</organism>
<name>A0A645EH48_9ZZZZ</name>
<sequence>MQINGPSDVNLLYRHIASKIDLTVTIPNTYSSMTIRYIKLTLPNPSSSYLDLENGTIYPAEQLTDPVILEGSGNCREVYLLPCQPHLTVEVSYNALLTNGQELSAIATGTVPVRLQGGIRYEVNVEPASIPEAMVTVYAEDWVYVPETIEYSKLKYSK</sequence>
<dbReference type="AlphaFoldDB" id="A0A645EH48"/>
<accession>A0A645EH48</accession>
<protein>
    <submittedName>
        <fullName evidence="1">Uncharacterized protein</fullName>
    </submittedName>
</protein>
<evidence type="ECO:0000313" key="1">
    <source>
        <dbReference type="EMBL" id="MPN00479.1"/>
    </source>
</evidence>
<comment type="caution">
    <text evidence="1">The sequence shown here is derived from an EMBL/GenBank/DDBJ whole genome shotgun (WGS) entry which is preliminary data.</text>
</comment>